<keyword evidence="3" id="KW-1185">Reference proteome</keyword>
<evidence type="ECO:0000313" key="2">
    <source>
        <dbReference type="EMBL" id="GHH24100.1"/>
    </source>
</evidence>
<evidence type="ECO:0008006" key="4">
    <source>
        <dbReference type="Google" id="ProtNLM"/>
    </source>
</evidence>
<feature type="region of interest" description="Disordered" evidence="1">
    <location>
        <begin position="360"/>
        <end position="468"/>
    </location>
</feature>
<dbReference type="Proteomes" id="UP000635387">
    <property type="component" value="Unassembled WGS sequence"/>
</dbReference>
<reference evidence="3" key="1">
    <citation type="journal article" date="2019" name="Int. J. Syst. Evol. Microbiol.">
        <title>The Global Catalogue of Microorganisms (GCM) 10K type strain sequencing project: providing services to taxonomists for standard genome sequencing and annotation.</title>
        <authorList>
            <consortium name="The Broad Institute Genomics Platform"/>
            <consortium name="The Broad Institute Genome Sequencing Center for Infectious Disease"/>
            <person name="Wu L."/>
            <person name="Ma J."/>
        </authorList>
    </citation>
    <scope>NUCLEOTIDE SEQUENCE [LARGE SCALE GENOMIC DNA]</scope>
    <source>
        <strain evidence="3">CGMCC 4.7683</strain>
    </source>
</reference>
<name>A0ABQ3LRF0_9PSEU</name>
<sequence>MPPKHSADSYGESNTSSTPGQSSGGAPVQLGDNSQAASIVSSARGRSDGFDIGADRAITNPPNWESAPSSQDLWNQANIGNDPSTATAIGQSWTSHSSKLSHASNDLYNAISELGAAWIGQGAASAQGSLVAIANSGSQASEAASTMADRLQKQADAATKVKLMPKPTNYTPEGAMGQALAAGPVGMITDQKPLADQDKEVRAEQARFLEAYTKEMSEVDSSTPSFGPESLGMKPTATHNSVGFSGVGNVGGGGINSGAVSGTPVLAGTHGYGGAQGSPTGAPIHAGPDSGVFSQAGYNPATGNVPASGVAPGAGVASGAGAPIAPQAPAAGGGNGLGQALTAAGLGGGLGYAGAKALGAGNKSGAKDTDSTDAAATDNAAPAQSAASQAVPQQGIVSSSGTIGGGPTPPMQGMGGGMGMGAHGAQAEQEEEHTHASFLIEPDPDDAFGANEATPPPVIGAWTEDDDR</sequence>
<proteinExistence type="predicted"/>
<dbReference type="Gene3D" id="1.20.1260.20">
    <property type="entry name" value="PPE superfamily"/>
    <property type="match status" value="1"/>
</dbReference>
<gene>
    <name evidence="2" type="ORF">GCM10017790_47930</name>
</gene>
<feature type="compositionally biased region" description="Gly residues" evidence="1">
    <location>
        <begin position="413"/>
        <end position="422"/>
    </location>
</feature>
<organism evidence="2 3">
    <name type="scientific">Amycolatopsis oliviviridis</name>
    <dbReference type="NCBI Taxonomy" id="1471590"/>
    <lineage>
        <taxon>Bacteria</taxon>
        <taxon>Bacillati</taxon>
        <taxon>Actinomycetota</taxon>
        <taxon>Actinomycetes</taxon>
        <taxon>Pseudonocardiales</taxon>
        <taxon>Pseudonocardiaceae</taxon>
        <taxon>Amycolatopsis</taxon>
    </lineage>
</organism>
<dbReference type="RefSeq" id="WP_191256686.1">
    <property type="nucleotide sequence ID" value="NZ_BNAY01000005.1"/>
</dbReference>
<dbReference type="EMBL" id="BNAY01000005">
    <property type="protein sequence ID" value="GHH24100.1"/>
    <property type="molecule type" value="Genomic_DNA"/>
</dbReference>
<feature type="compositionally biased region" description="Polar residues" evidence="1">
    <location>
        <begin position="11"/>
        <end position="21"/>
    </location>
</feature>
<protein>
    <recommendedName>
        <fullName evidence="4">PPE family domain-containing protein</fullName>
    </recommendedName>
</protein>
<accession>A0ABQ3LRF0</accession>
<comment type="caution">
    <text evidence="2">The sequence shown here is derived from an EMBL/GenBank/DDBJ whole genome shotgun (WGS) entry which is preliminary data.</text>
</comment>
<evidence type="ECO:0000256" key="1">
    <source>
        <dbReference type="SAM" id="MobiDB-lite"/>
    </source>
</evidence>
<feature type="compositionally biased region" description="Polar residues" evidence="1">
    <location>
        <begin position="31"/>
        <end position="41"/>
    </location>
</feature>
<evidence type="ECO:0000313" key="3">
    <source>
        <dbReference type="Proteomes" id="UP000635387"/>
    </source>
</evidence>
<feature type="region of interest" description="Disordered" evidence="1">
    <location>
        <begin position="1"/>
        <end position="72"/>
    </location>
</feature>
<feature type="compositionally biased region" description="Low complexity" evidence="1">
    <location>
        <begin position="372"/>
        <end position="394"/>
    </location>
</feature>
<feature type="compositionally biased region" description="Polar residues" evidence="1">
    <location>
        <begin position="60"/>
        <end position="72"/>
    </location>
</feature>
<dbReference type="InterPro" id="IPR038332">
    <property type="entry name" value="PPE_sf"/>
</dbReference>